<protein>
    <recommendedName>
        <fullName evidence="3">DUF1963 domain-containing protein</fullName>
    </recommendedName>
</protein>
<evidence type="ECO:0008006" key="3">
    <source>
        <dbReference type="Google" id="ProtNLM"/>
    </source>
</evidence>
<dbReference type="AlphaFoldDB" id="A0A317E4F6"/>
<dbReference type="SUPFAM" id="SSF103032">
    <property type="entry name" value="Hypothetical protein YwqG"/>
    <property type="match status" value="1"/>
</dbReference>
<evidence type="ECO:0000313" key="2">
    <source>
        <dbReference type="Proteomes" id="UP000246077"/>
    </source>
</evidence>
<dbReference type="Gene3D" id="2.30.320.10">
    <property type="entry name" value="YwqG-like"/>
    <property type="match status" value="2"/>
</dbReference>
<keyword evidence="2" id="KW-1185">Reference proteome</keyword>
<dbReference type="InterPro" id="IPR035948">
    <property type="entry name" value="YwqG-like_sf"/>
</dbReference>
<dbReference type="OrthoDB" id="8135222at2"/>
<dbReference type="Proteomes" id="UP000246077">
    <property type="component" value="Unassembled WGS sequence"/>
</dbReference>
<evidence type="ECO:0000313" key="1">
    <source>
        <dbReference type="EMBL" id="PWR21927.1"/>
    </source>
</evidence>
<dbReference type="RefSeq" id="WP_109920571.1">
    <property type="nucleotide sequence ID" value="NZ_QGLF01000002.1"/>
</dbReference>
<proteinExistence type="predicted"/>
<comment type="caution">
    <text evidence="1">The sequence shown here is derived from an EMBL/GenBank/DDBJ whole genome shotgun (WGS) entry which is preliminary data.</text>
</comment>
<name>A0A317E4F6_9PROT</name>
<organism evidence="1 2">
    <name type="scientific">Zavarzinia compransoris</name>
    <dbReference type="NCBI Taxonomy" id="1264899"/>
    <lineage>
        <taxon>Bacteria</taxon>
        <taxon>Pseudomonadati</taxon>
        <taxon>Pseudomonadota</taxon>
        <taxon>Alphaproteobacteria</taxon>
        <taxon>Rhodospirillales</taxon>
        <taxon>Zavarziniaceae</taxon>
        <taxon>Zavarzinia</taxon>
    </lineage>
</organism>
<sequence length="561" mass="60412">MPDARQTAAAAAGARYRASGTAADAYALGAIDLAEAEALGSAPAGLCFLLPLAAKYAGLRQGRAATQAIQPHATLNPVEKAAVDAVHLCLSGTRGDLDRLMESVLFHPLYMAMNDLHRLNLRHWGLDGSDPATPSFTRLLHAPPPTPLKREDLGKTDQSPLIQTLATIAWAIGDSGAGPFAEQNLIPEIRFADSLPALFVEKAPRPWGPPPGNPSESWFGGRPRLGGADWPRHSQSGEPLFFVTQISLRAVADAGAGALPQGGGWLAFFIGYNGKGPPQGAVVPVAGDRLPAETAVPDDAPPARQYFTNEEQILPDSDPRLFPRWPIRLVPAAVSLKDIKQGFHAAVEKRDGRRPARFDADAVYAAAGLGTPDVWWYCVHDFAHHLAGLSLNDLTAEETAAILDYGAAVRQMAAGKPLWQALTPDETARFRELCDRQRPLKHRGRALFPEELTSRALRALLVAGTGAGAQAAALPPAVRAVVEARYLRPAGTWRQWHQMFGPPATIQGEIDLDHRGDILLLHLAEDRVMNLELGGQWQFWISPADLKAGRWQAATLTMESS</sequence>
<dbReference type="EMBL" id="QGLF01000002">
    <property type="protein sequence ID" value="PWR21927.1"/>
    <property type="molecule type" value="Genomic_DNA"/>
</dbReference>
<accession>A0A317E4F6</accession>
<gene>
    <name evidence="1" type="ORF">DKG75_08065</name>
</gene>
<reference evidence="2" key="1">
    <citation type="submission" date="2018-05" db="EMBL/GenBank/DDBJ databases">
        <title>Zavarzinia sp. HR-AS.</title>
        <authorList>
            <person name="Lee Y."/>
            <person name="Jeon C.O."/>
        </authorList>
    </citation>
    <scope>NUCLEOTIDE SEQUENCE [LARGE SCALE GENOMIC DNA]</scope>
    <source>
        <strain evidence="2">DSM 1231</strain>
    </source>
</reference>